<feature type="region of interest" description="Disordered" evidence="2">
    <location>
        <begin position="29"/>
        <end position="102"/>
    </location>
</feature>
<accession>B8BPX2</accession>
<dbReference type="Proteomes" id="UP000001449">
    <property type="component" value="Chromosome 1"/>
</dbReference>
<sequence>MADDEFDDDVDWSTVDLPTISASMRVAHPRGSVQPASSTGVVGQHQQQQHYNRPEQAAGYQDGGGVATAMNDSWNSSSAMNEQGVGSLHSISPGNSEEALRQQLQSKDDLIFELEAAAATSHAESTHRTKQAEQEAQRRIHLVEEELRRAKREADQYKGSWVRVKRRVAELENGGGGSGGGMAGGEDGGTTRTITPRNAEWNSNHEGHHFPEDHQMNSNDAKKRGGTKRKTQSLDNVHHNGVDMTAVAEVIDAKSNNVKWKYQMVPSVVTPKHDSLRQRLANHLLLRDEMGCFSIELDDATSLFNFAEEEGTTKGAKSQSKTTSQKVSKQTTQSVDLTPNNRSSQVELEIEQEMRAYVKSILYQMIDAPAASESSAQSMSISGLAHVLLVKLNSLFVENTTTNHDAMEVDGGGDVTVVRNNVQQLMILVLKANELPQTTGKSSNTVTLTTNSWRAVFYLLNVLNDILVLSETARSDLRWWLYQARQSGSSSTINDVSGGEAKTSDSNELKSHPRIEGLSAMKLRQCWWEESDHKEATWTGNCQTDSVGDGWEPLTMSQPCNTFFELLVGLMKRNIVESSPATTCSYTELISPLEATKYLTQHVQMKTIDLVSVLMSDATPYNHAESNCGSKTPYLWKFWFNSLFPLYSATSNEAPVHSLEYALGDFLSLWEQKGGYSRSRLLGTGRRHFTQLLGNTVGGDAVSSKHGERGGSSIHGKHDKSKLGALSKEQRRYEQLSVDIKCRILQLVTHLMLSSSSVRQSMHHSVKNGDTEGVTLAKRALAVVLDEVDEVIVPFLSISSSDQQVLGIHRCLRLCHSSVQFLVALSRSDEGLQLLRLQTRLEMQLAGRSRWSSSAISCVTLALDGVLSRALQRENNETDMIQDSNLIPLLNSNVKQCILFFKRILSFVHSQHQLVSGHSKTTTTFLALISEQREVFLSCCQRILAIGSSPPTVTDAPKILRVGEELMYETRMLLEEVLIDDDEENFKD</sequence>
<evidence type="ECO:0000256" key="2">
    <source>
        <dbReference type="SAM" id="MobiDB-lite"/>
    </source>
</evidence>
<dbReference type="InParanoid" id="B8BPX2"/>
<evidence type="ECO:0000313" key="4">
    <source>
        <dbReference type="Proteomes" id="UP000001449"/>
    </source>
</evidence>
<protein>
    <submittedName>
        <fullName evidence="3">Uncharacterized protein</fullName>
    </submittedName>
</protein>
<organism evidence="3 4">
    <name type="scientific">Thalassiosira pseudonana</name>
    <name type="common">Marine diatom</name>
    <name type="synonym">Cyclotella nana</name>
    <dbReference type="NCBI Taxonomy" id="35128"/>
    <lineage>
        <taxon>Eukaryota</taxon>
        <taxon>Sar</taxon>
        <taxon>Stramenopiles</taxon>
        <taxon>Ochrophyta</taxon>
        <taxon>Bacillariophyta</taxon>
        <taxon>Coscinodiscophyceae</taxon>
        <taxon>Thalassiosirophycidae</taxon>
        <taxon>Thalassiosirales</taxon>
        <taxon>Thalassiosiraceae</taxon>
        <taxon>Thalassiosira</taxon>
    </lineage>
</organism>
<dbReference type="eggNOG" id="ENOG502T619">
    <property type="taxonomic scope" value="Eukaryota"/>
</dbReference>
<feature type="compositionally biased region" description="Low complexity" evidence="2">
    <location>
        <begin position="40"/>
        <end position="50"/>
    </location>
</feature>
<dbReference type="KEGG" id="tps:THAPSDRAFT_1079"/>
<evidence type="ECO:0000256" key="1">
    <source>
        <dbReference type="SAM" id="Coils"/>
    </source>
</evidence>
<feature type="compositionally biased region" description="Polar residues" evidence="2">
    <location>
        <begin position="70"/>
        <end position="81"/>
    </location>
</feature>
<feature type="compositionally biased region" description="Low complexity" evidence="2">
    <location>
        <begin position="317"/>
        <end position="335"/>
    </location>
</feature>
<dbReference type="PaxDb" id="35128-Thaps1079"/>
<dbReference type="HOGENOM" id="CLU_302188_0_0_1"/>
<keyword evidence="1" id="KW-0175">Coiled coil</keyword>
<name>B8BPX2_THAPS</name>
<evidence type="ECO:0000313" key="3">
    <source>
        <dbReference type="EMBL" id="EED95687.1"/>
    </source>
</evidence>
<dbReference type="AlphaFoldDB" id="B8BPX2"/>
<dbReference type="RefSeq" id="XP_002286046.1">
    <property type="nucleotide sequence ID" value="XM_002286010.1"/>
</dbReference>
<feature type="compositionally biased region" description="Gly residues" evidence="2">
    <location>
        <begin position="173"/>
        <end position="188"/>
    </location>
</feature>
<keyword evidence="4" id="KW-1185">Reference proteome</keyword>
<feature type="compositionally biased region" description="Polar residues" evidence="2">
    <location>
        <begin position="190"/>
        <end position="202"/>
    </location>
</feature>
<feature type="region of interest" description="Disordered" evidence="2">
    <location>
        <begin position="310"/>
        <end position="344"/>
    </location>
</feature>
<dbReference type="EMBL" id="CM000638">
    <property type="protein sequence ID" value="EED95687.1"/>
    <property type="molecule type" value="Genomic_DNA"/>
</dbReference>
<feature type="coiled-coil region" evidence="1">
    <location>
        <begin position="133"/>
        <end position="160"/>
    </location>
</feature>
<feature type="region of interest" description="Disordered" evidence="2">
    <location>
        <begin position="700"/>
        <end position="721"/>
    </location>
</feature>
<gene>
    <name evidence="3" type="ORF">THAPSDRAFT_1079</name>
</gene>
<dbReference type="OMA" id="CNTFFEL"/>
<reference evidence="3 4" key="2">
    <citation type="journal article" date="2008" name="Nature">
        <title>The Phaeodactylum genome reveals the evolutionary history of diatom genomes.</title>
        <authorList>
            <person name="Bowler C."/>
            <person name="Allen A.E."/>
            <person name="Badger J.H."/>
            <person name="Grimwood J."/>
            <person name="Jabbari K."/>
            <person name="Kuo A."/>
            <person name="Maheswari U."/>
            <person name="Martens C."/>
            <person name="Maumus F."/>
            <person name="Otillar R.P."/>
            <person name="Rayko E."/>
            <person name="Salamov A."/>
            <person name="Vandepoele K."/>
            <person name="Beszteri B."/>
            <person name="Gruber A."/>
            <person name="Heijde M."/>
            <person name="Katinka M."/>
            <person name="Mock T."/>
            <person name="Valentin K."/>
            <person name="Verret F."/>
            <person name="Berges J.A."/>
            <person name="Brownlee C."/>
            <person name="Cadoret J.P."/>
            <person name="Chiovitti A."/>
            <person name="Choi C.J."/>
            <person name="Coesel S."/>
            <person name="De Martino A."/>
            <person name="Detter J.C."/>
            <person name="Durkin C."/>
            <person name="Falciatore A."/>
            <person name="Fournet J."/>
            <person name="Haruta M."/>
            <person name="Huysman M.J."/>
            <person name="Jenkins B.D."/>
            <person name="Jiroutova K."/>
            <person name="Jorgensen R.E."/>
            <person name="Joubert Y."/>
            <person name="Kaplan A."/>
            <person name="Kroger N."/>
            <person name="Kroth P.G."/>
            <person name="La Roche J."/>
            <person name="Lindquist E."/>
            <person name="Lommer M."/>
            <person name="Martin-Jezequel V."/>
            <person name="Lopez P.J."/>
            <person name="Lucas S."/>
            <person name="Mangogna M."/>
            <person name="McGinnis K."/>
            <person name="Medlin L.K."/>
            <person name="Montsant A."/>
            <person name="Oudot-Le Secq M.P."/>
            <person name="Napoli C."/>
            <person name="Obornik M."/>
            <person name="Parker M.S."/>
            <person name="Petit J.L."/>
            <person name="Porcel B.M."/>
            <person name="Poulsen N."/>
            <person name="Robison M."/>
            <person name="Rychlewski L."/>
            <person name="Rynearson T.A."/>
            <person name="Schmutz J."/>
            <person name="Shapiro H."/>
            <person name="Siaut M."/>
            <person name="Stanley M."/>
            <person name="Sussman M.R."/>
            <person name="Taylor A.R."/>
            <person name="Vardi A."/>
            <person name="von Dassow P."/>
            <person name="Vyverman W."/>
            <person name="Willis A."/>
            <person name="Wyrwicz L.S."/>
            <person name="Rokhsar D.S."/>
            <person name="Weissenbach J."/>
            <person name="Armbrust E.V."/>
            <person name="Green B.R."/>
            <person name="Van de Peer Y."/>
            <person name="Grigoriev I.V."/>
        </authorList>
    </citation>
    <scope>NUCLEOTIDE SEQUENCE [LARGE SCALE GENOMIC DNA]</scope>
    <source>
        <strain evidence="3 4">CCMP1335</strain>
    </source>
</reference>
<proteinExistence type="predicted"/>
<feature type="region of interest" description="Disordered" evidence="2">
    <location>
        <begin position="489"/>
        <end position="510"/>
    </location>
</feature>
<dbReference type="GeneID" id="7453419"/>
<feature type="compositionally biased region" description="Basic and acidic residues" evidence="2">
    <location>
        <begin position="203"/>
        <end position="223"/>
    </location>
</feature>
<reference evidence="3 4" key="1">
    <citation type="journal article" date="2004" name="Science">
        <title>The genome of the diatom Thalassiosira pseudonana: ecology, evolution, and metabolism.</title>
        <authorList>
            <person name="Armbrust E.V."/>
            <person name="Berges J.A."/>
            <person name="Bowler C."/>
            <person name="Green B.R."/>
            <person name="Martinez D."/>
            <person name="Putnam N.H."/>
            <person name="Zhou S."/>
            <person name="Allen A.E."/>
            <person name="Apt K.E."/>
            <person name="Bechner M."/>
            <person name="Brzezinski M.A."/>
            <person name="Chaal B.K."/>
            <person name="Chiovitti A."/>
            <person name="Davis A.K."/>
            <person name="Demarest M.S."/>
            <person name="Detter J.C."/>
            <person name="Glavina T."/>
            <person name="Goodstein D."/>
            <person name="Hadi M.Z."/>
            <person name="Hellsten U."/>
            <person name="Hildebrand M."/>
            <person name="Jenkins B.D."/>
            <person name="Jurka J."/>
            <person name="Kapitonov V.V."/>
            <person name="Kroger N."/>
            <person name="Lau W.W."/>
            <person name="Lane T.W."/>
            <person name="Larimer F.W."/>
            <person name="Lippmeier J.C."/>
            <person name="Lucas S."/>
            <person name="Medina M."/>
            <person name="Montsant A."/>
            <person name="Obornik M."/>
            <person name="Parker M.S."/>
            <person name="Palenik B."/>
            <person name="Pazour G.J."/>
            <person name="Richardson P.M."/>
            <person name="Rynearson T.A."/>
            <person name="Saito M.A."/>
            <person name="Schwartz D.C."/>
            <person name="Thamatrakoln K."/>
            <person name="Valentin K."/>
            <person name="Vardi A."/>
            <person name="Wilkerson F.P."/>
            <person name="Rokhsar D.S."/>
        </authorList>
    </citation>
    <scope>NUCLEOTIDE SEQUENCE [LARGE SCALE GENOMIC DNA]</scope>
    <source>
        <strain evidence="3 4">CCMP1335</strain>
    </source>
</reference>
<feature type="region of interest" description="Disordered" evidence="2">
    <location>
        <begin position="171"/>
        <end position="235"/>
    </location>
</feature>